<dbReference type="KEGG" id="ttf:THTE_3321"/>
<sequence>MRRFIAAFLRRLQPSHDWPFSGQLVFSQSWRILGFMFRWGCRAGFDGQKGMVHAKPFRLACHPWGVAGGREEIPE</sequence>
<evidence type="ECO:0000313" key="2">
    <source>
        <dbReference type="Proteomes" id="UP000215086"/>
    </source>
</evidence>
<keyword evidence="2" id="KW-1185">Reference proteome</keyword>
<name>A0A286RIY8_9BACT</name>
<dbReference type="Proteomes" id="UP000215086">
    <property type="component" value="Chromosome"/>
</dbReference>
<dbReference type="AlphaFoldDB" id="A0A286RIY8"/>
<dbReference type="EMBL" id="CP018477">
    <property type="protein sequence ID" value="ASV75923.1"/>
    <property type="molecule type" value="Genomic_DNA"/>
</dbReference>
<reference evidence="1 2" key="1">
    <citation type="journal article" name="Front. Microbiol.">
        <title>Sugar Metabolism of the First Thermophilic Planctomycete Thermogutta terrifontis: Comparative Genomic and Transcriptomic Approaches.</title>
        <authorList>
            <person name="Elcheninov A.G."/>
            <person name="Menzel P."/>
            <person name="Gudbergsdottir S.R."/>
            <person name="Slesarev A.I."/>
            <person name="Kadnikov V.V."/>
            <person name="Krogh A."/>
            <person name="Bonch-Osmolovskaya E.A."/>
            <person name="Peng X."/>
            <person name="Kublanov I.V."/>
        </authorList>
    </citation>
    <scope>NUCLEOTIDE SEQUENCE [LARGE SCALE GENOMIC DNA]</scope>
    <source>
        <strain evidence="1 2">R1</strain>
    </source>
</reference>
<organism evidence="1 2">
    <name type="scientific">Thermogutta terrifontis</name>
    <dbReference type="NCBI Taxonomy" id="1331910"/>
    <lineage>
        <taxon>Bacteria</taxon>
        <taxon>Pseudomonadati</taxon>
        <taxon>Planctomycetota</taxon>
        <taxon>Planctomycetia</taxon>
        <taxon>Pirellulales</taxon>
        <taxon>Thermoguttaceae</taxon>
        <taxon>Thermogutta</taxon>
    </lineage>
</organism>
<evidence type="ECO:0000313" key="1">
    <source>
        <dbReference type="EMBL" id="ASV75923.1"/>
    </source>
</evidence>
<gene>
    <name evidence="1" type="ORF">THTE_3321</name>
</gene>
<protein>
    <submittedName>
        <fullName evidence="1">Uncharacterized protein</fullName>
    </submittedName>
</protein>
<proteinExistence type="predicted"/>
<accession>A0A286RIY8</accession>